<gene>
    <name evidence="5" type="ORF">CKO31_01175</name>
</gene>
<evidence type="ECO:0000256" key="3">
    <source>
        <dbReference type="SAM" id="Phobius"/>
    </source>
</evidence>
<evidence type="ECO:0000256" key="2">
    <source>
        <dbReference type="SAM" id="MobiDB-lite"/>
    </source>
</evidence>
<keyword evidence="3" id="KW-0812">Transmembrane</keyword>
<evidence type="ECO:0000256" key="1">
    <source>
        <dbReference type="PROSITE-ProRule" id="PRU00169"/>
    </source>
</evidence>
<keyword evidence="3" id="KW-0472">Membrane</keyword>
<reference evidence="5 6" key="1">
    <citation type="journal article" date="2020" name="Microorganisms">
        <title>Osmotic Adaptation and Compatible Solute Biosynthesis of Phototrophic Bacteria as Revealed from Genome Analyses.</title>
        <authorList>
            <person name="Imhoff J.F."/>
            <person name="Rahn T."/>
            <person name="Kunzel S."/>
            <person name="Keller A."/>
            <person name="Neulinger S.C."/>
        </authorList>
    </citation>
    <scope>NUCLEOTIDE SEQUENCE [LARGE SCALE GENOMIC DNA]</scope>
    <source>
        <strain evidence="5 6">DSM 6210</strain>
    </source>
</reference>
<dbReference type="InterPro" id="IPR011006">
    <property type="entry name" value="CheY-like_superfamily"/>
</dbReference>
<keyword evidence="3" id="KW-1133">Transmembrane helix</keyword>
<protein>
    <recommendedName>
        <fullName evidence="4">Response regulatory domain-containing protein</fullName>
    </recommendedName>
</protein>
<evidence type="ECO:0000313" key="5">
    <source>
        <dbReference type="EMBL" id="MBK1629366.1"/>
    </source>
</evidence>
<dbReference type="Gene3D" id="3.40.50.2300">
    <property type="match status" value="1"/>
</dbReference>
<dbReference type="InterPro" id="IPR001789">
    <property type="entry name" value="Sig_transdc_resp-reg_receiver"/>
</dbReference>
<dbReference type="Pfam" id="PF00072">
    <property type="entry name" value="Response_reg"/>
    <property type="match status" value="1"/>
</dbReference>
<name>A0ABS1CD09_9GAMM</name>
<evidence type="ECO:0000313" key="6">
    <source>
        <dbReference type="Proteomes" id="UP000748752"/>
    </source>
</evidence>
<keyword evidence="6" id="KW-1185">Reference proteome</keyword>
<feature type="domain" description="Response regulatory" evidence="4">
    <location>
        <begin position="150"/>
        <end position="266"/>
    </location>
</feature>
<comment type="caution">
    <text evidence="1">Lacks conserved residue(s) required for the propagation of feature annotation.</text>
</comment>
<feature type="transmembrane region" description="Helical" evidence="3">
    <location>
        <begin position="318"/>
        <end position="340"/>
    </location>
</feature>
<proteinExistence type="predicted"/>
<dbReference type="SUPFAM" id="SSF52172">
    <property type="entry name" value="CheY-like"/>
    <property type="match status" value="1"/>
</dbReference>
<evidence type="ECO:0000259" key="4">
    <source>
        <dbReference type="PROSITE" id="PS50110"/>
    </source>
</evidence>
<feature type="region of interest" description="Disordered" evidence="2">
    <location>
        <begin position="279"/>
        <end position="301"/>
    </location>
</feature>
<organism evidence="5 6">
    <name type="scientific">Thiohalocapsa halophila</name>
    <dbReference type="NCBI Taxonomy" id="69359"/>
    <lineage>
        <taxon>Bacteria</taxon>
        <taxon>Pseudomonadati</taxon>
        <taxon>Pseudomonadota</taxon>
        <taxon>Gammaproteobacteria</taxon>
        <taxon>Chromatiales</taxon>
        <taxon>Chromatiaceae</taxon>
        <taxon>Thiohalocapsa</taxon>
    </lineage>
</organism>
<dbReference type="Proteomes" id="UP000748752">
    <property type="component" value="Unassembled WGS sequence"/>
</dbReference>
<accession>A0ABS1CD09</accession>
<comment type="caution">
    <text evidence="5">The sequence shown here is derived from an EMBL/GenBank/DDBJ whole genome shotgun (WGS) entry which is preliminary data.</text>
</comment>
<dbReference type="EMBL" id="NRRV01000002">
    <property type="protein sequence ID" value="MBK1629366.1"/>
    <property type="molecule type" value="Genomic_DNA"/>
</dbReference>
<dbReference type="PROSITE" id="PS50110">
    <property type="entry name" value="RESPONSE_REGULATORY"/>
    <property type="match status" value="1"/>
</dbReference>
<sequence>MASAAASRINRAVSAATASVSASTCVSTPVSCIMILPPGSACQMPWRRAPLRSARRTAFAVLWYGLCAVWPRAVNAPAARAGRAGSRVTAAVRRGAAPRRACRQAGQRPRLRLHCAPLPAGATPLTGCATGAPACPHPLHVPNSRMSPPMVLLIEACDARRYAVRLELKPLGAEVRQAHSVEQALAFVGERQPDLIICAPSLPGMNALDLLELLRLRYGAGAAPVVIHCRDETWPLADAALQRGALAVVGSGALAQGLPTWLRAGSAPAQSAVAATMGTPARMSQPPDHMGERSLPSTAGASATAAPAQRGVLVPHCFGQVLAGVLLGLLLGLWITAMLAP</sequence>